<accession>A0A915N8N0</accession>
<keyword evidence="1" id="KW-1185">Reference proteome</keyword>
<organism evidence="1 2">
    <name type="scientific">Meloidogyne javanica</name>
    <name type="common">Root-knot nematode worm</name>
    <dbReference type="NCBI Taxonomy" id="6303"/>
    <lineage>
        <taxon>Eukaryota</taxon>
        <taxon>Metazoa</taxon>
        <taxon>Ecdysozoa</taxon>
        <taxon>Nematoda</taxon>
        <taxon>Chromadorea</taxon>
        <taxon>Rhabditida</taxon>
        <taxon>Tylenchina</taxon>
        <taxon>Tylenchomorpha</taxon>
        <taxon>Tylenchoidea</taxon>
        <taxon>Meloidogynidae</taxon>
        <taxon>Meloidogyninae</taxon>
        <taxon>Meloidogyne</taxon>
        <taxon>Meloidogyne incognita group</taxon>
    </lineage>
</organism>
<name>A0A915N8N0_MELJA</name>
<sequence>MAIHEAYGKEAKTASIYLDVFYPTKVIIEVEPEDNEKVANWALENSVGFGSSAFESNVPYRFSAIQRQLFVDIYHGKEQETPIHEGANLTIKNAQDWEEGEYRVCIAEGEGFPSKTLYHQL</sequence>
<dbReference type="AlphaFoldDB" id="A0A915N8N0"/>
<reference evidence="2" key="1">
    <citation type="submission" date="2022-11" db="UniProtKB">
        <authorList>
            <consortium name="WormBaseParasite"/>
        </authorList>
    </citation>
    <scope>IDENTIFICATION</scope>
</reference>
<evidence type="ECO:0000313" key="2">
    <source>
        <dbReference type="WBParaSite" id="scaffold9434_cov227.g13942"/>
    </source>
</evidence>
<dbReference type="Proteomes" id="UP000887561">
    <property type="component" value="Unplaced"/>
</dbReference>
<dbReference type="WBParaSite" id="scaffold9434_cov227.g13942">
    <property type="protein sequence ID" value="scaffold9434_cov227.g13942"/>
    <property type="gene ID" value="scaffold9434_cov227.g13942"/>
</dbReference>
<evidence type="ECO:0000313" key="1">
    <source>
        <dbReference type="Proteomes" id="UP000887561"/>
    </source>
</evidence>
<protein>
    <submittedName>
        <fullName evidence="2">Uncharacterized protein</fullName>
    </submittedName>
</protein>
<proteinExistence type="predicted"/>